<dbReference type="PROSITE" id="PS51257">
    <property type="entry name" value="PROKAR_LIPOPROTEIN"/>
    <property type="match status" value="1"/>
</dbReference>
<dbReference type="Gene3D" id="1.20.1600.10">
    <property type="entry name" value="Outer membrane efflux proteins (OEP)"/>
    <property type="match status" value="1"/>
</dbReference>
<organism evidence="3 4">
    <name type="scientific">Sphingomonas glacialis</name>
    <dbReference type="NCBI Taxonomy" id="658225"/>
    <lineage>
        <taxon>Bacteria</taxon>
        <taxon>Pseudomonadati</taxon>
        <taxon>Pseudomonadota</taxon>
        <taxon>Alphaproteobacteria</taxon>
        <taxon>Sphingomonadales</taxon>
        <taxon>Sphingomonadaceae</taxon>
        <taxon>Sphingomonas</taxon>
    </lineage>
</organism>
<keyword evidence="2" id="KW-0812">Transmembrane</keyword>
<comment type="subcellular location">
    <subcellularLocation>
        <location evidence="2">Cell membrane</location>
        <topology evidence="2">Lipid-anchor</topology>
    </subcellularLocation>
</comment>
<dbReference type="SUPFAM" id="SSF56954">
    <property type="entry name" value="Outer membrane efflux proteins (OEP)"/>
    <property type="match status" value="1"/>
</dbReference>
<name>A0ABQ3LHD0_9SPHN</name>
<dbReference type="InterPro" id="IPR010131">
    <property type="entry name" value="MdtP/NodT-like"/>
</dbReference>
<dbReference type="InterPro" id="IPR003423">
    <property type="entry name" value="OMP_efflux"/>
</dbReference>
<keyword evidence="4" id="KW-1185">Reference proteome</keyword>
<dbReference type="Pfam" id="PF02321">
    <property type="entry name" value="OEP"/>
    <property type="match status" value="2"/>
</dbReference>
<keyword evidence="2" id="KW-1134">Transmembrane beta strand</keyword>
<dbReference type="NCBIfam" id="TIGR01845">
    <property type="entry name" value="outer_NodT"/>
    <property type="match status" value="1"/>
</dbReference>
<evidence type="ECO:0000256" key="2">
    <source>
        <dbReference type="RuleBase" id="RU362097"/>
    </source>
</evidence>
<dbReference type="EMBL" id="BNAQ01000001">
    <property type="protein sequence ID" value="GHH08846.1"/>
    <property type="molecule type" value="Genomic_DNA"/>
</dbReference>
<dbReference type="PANTHER" id="PTHR30203:SF25">
    <property type="entry name" value="OUTER MEMBRANE PROTEIN-RELATED"/>
    <property type="match status" value="1"/>
</dbReference>
<evidence type="ECO:0000313" key="4">
    <source>
        <dbReference type="Proteomes" id="UP000652430"/>
    </source>
</evidence>
<dbReference type="RefSeq" id="WP_189674946.1">
    <property type="nucleotide sequence ID" value="NZ_BNAQ01000001.1"/>
</dbReference>
<gene>
    <name evidence="3" type="ORF">GCM10008023_04810</name>
</gene>
<accession>A0ABQ3LHD0</accession>
<reference evidence="4" key="1">
    <citation type="journal article" date="2019" name="Int. J. Syst. Evol. Microbiol.">
        <title>The Global Catalogue of Microorganisms (GCM) 10K type strain sequencing project: providing services to taxonomists for standard genome sequencing and annotation.</title>
        <authorList>
            <consortium name="The Broad Institute Genomics Platform"/>
            <consortium name="The Broad Institute Genome Sequencing Center for Infectious Disease"/>
            <person name="Wu L."/>
            <person name="Ma J."/>
        </authorList>
    </citation>
    <scope>NUCLEOTIDE SEQUENCE [LARGE SCALE GENOMIC DNA]</scope>
    <source>
        <strain evidence="4">CGMCC 1.8957</strain>
    </source>
</reference>
<dbReference type="PANTHER" id="PTHR30203">
    <property type="entry name" value="OUTER MEMBRANE CATION EFFLUX PROTEIN"/>
    <property type="match status" value="1"/>
</dbReference>
<comment type="caution">
    <text evidence="3">The sequence shown here is derived from an EMBL/GenBank/DDBJ whole genome shotgun (WGS) entry which is preliminary data.</text>
</comment>
<dbReference type="Proteomes" id="UP000652430">
    <property type="component" value="Unassembled WGS sequence"/>
</dbReference>
<proteinExistence type="inferred from homology"/>
<evidence type="ECO:0000313" key="3">
    <source>
        <dbReference type="EMBL" id="GHH08846.1"/>
    </source>
</evidence>
<protein>
    <submittedName>
        <fullName evidence="3">Outer membrane efflux protein</fullName>
    </submittedName>
</protein>
<keyword evidence="2" id="KW-0564">Palmitate</keyword>
<evidence type="ECO:0000256" key="1">
    <source>
        <dbReference type="ARBA" id="ARBA00007613"/>
    </source>
</evidence>
<keyword evidence="2" id="KW-0449">Lipoprotein</keyword>
<keyword evidence="2" id="KW-0472">Membrane</keyword>
<comment type="similarity">
    <text evidence="1 2">Belongs to the outer membrane factor (OMF) (TC 1.B.17) family.</text>
</comment>
<dbReference type="Gene3D" id="2.20.200.10">
    <property type="entry name" value="Outer membrane efflux proteins (OEP)"/>
    <property type="match status" value="1"/>
</dbReference>
<sequence>MTRSLVTTALLGATLLAGCTVGPNYHAPEMAVPPAFSEPQAAAPGATIDPAHWWTAFGDPTLTSLVERALKDSPNIAIAGSRVRQARLQEIAAHAIGKPTVDATGNVTHVEFSKNAGFSSLASLFSGGGAGGSGSSGGIALPGSGITTYAAGFDASWEIDLFGGGRRSVEGALARTDAAIWSQRDAAVTLGAEVAQAYFAMRLDQAQIAVVEDELGRQRRSLQIAGNVAKVGLSPQIDVTRQQQQITTLEARLEPLRADVRVRIHALGILLGAQPESLTAELTAPLPPLQAMPVVPAGLPSDLLRRRPDIRMAERNLAASTADIGVAVADLYPKFKLTGMAELLSTSLASLFSRDSIQATGVGGVTFPLLDWGRRRATVGVRKEDREQAYLQYQATVLGALRDVEDPLARIDAERRRNAALRRAVADAEATNHAVYAQYSAGFVAQNALIDAQVTVLSAREQLVASDAQLRQDTAALFKAIGGGWEEAKAG</sequence>